<dbReference type="AlphaFoldDB" id="X0WTZ3"/>
<accession>X0WTZ3</accession>
<evidence type="ECO:0000313" key="1">
    <source>
        <dbReference type="EMBL" id="GAG34115.1"/>
    </source>
</evidence>
<dbReference type="InterPro" id="IPR036412">
    <property type="entry name" value="HAD-like_sf"/>
</dbReference>
<dbReference type="CDD" id="cd01427">
    <property type="entry name" value="HAD_like"/>
    <property type="match status" value="1"/>
</dbReference>
<evidence type="ECO:0008006" key="2">
    <source>
        <dbReference type="Google" id="ProtNLM"/>
    </source>
</evidence>
<reference evidence="1" key="1">
    <citation type="journal article" date="2014" name="Front. Microbiol.">
        <title>High frequency of phylogenetically diverse reductive dehalogenase-homologous genes in deep subseafloor sedimentary metagenomes.</title>
        <authorList>
            <person name="Kawai M."/>
            <person name="Futagami T."/>
            <person name="Toyoda A."/>
            <person name="Takaki Y."/>
            <person name="Nishi S."/>
            <person name="Hori S."/>
            <person name="Arai W."/>
            <person name="Tsubouchi T."/>
            <person name="Morono Y."/>
            <person name="Uchiyama I."/>
            <person name="Ito T."/>
            <person name="Fujiyama A."/>
            <person name="Inagaki F."/>
            <person name="Takami H."/>
        </authorList>
    </citation>
    <scope>NUCLEOTIDE SEQUENCE</scope>
    <source>
        <strain evidence="1">Expedition CK06-06</strain>
    </source>
</reference>
<feature type="non-terminal residue" evidence="1">
    <location>
        <position position="1"/>
    </location>
</feature>
<protein>
    <recommendedName>
        <fullName evidence="2">Haloacid dehalogenase-like hydrolase</fullName>
    </recommendedName>
</protein>
<proteinExistence type="predicted"/>
<dbReference type="SUPFAM" id="SSF56784">
    <property type="entry name" value="HAD-like"/>
    <property type="match status" value="1"/>
</dbReference>
<organism evidence="1">
    <name type="scientific">marine sediment metagenome</name>
    <dbReference type="NCBI Taxonomy" id="412755"/>
    <lineage>
        <taxon>unclassified sequences</taxon>
        <taxon>metagenomes</taxon>
        <taxon>ecological metagenomes</taxon>
    </lineage>
</organism>
<dbReference type="Pfam" id="PF12710">
    <property type="entry name" value="HAD"/>
    <property type="match status" value="1"/>
</dbReference>
<dbReference type="EMBL" id="BARS01044244">
    <property type="protein sequence ID" value="GAG34115.1"/>
    <property type="molecule type" value="Genomic_DNA"/>
</dbReference>
<comment type="caution">
    <text evidence="1">The sequence shown here is derived from an EMBL/GenBank/DDBJ whole genome shotgun (WGS) entry which is preliminary data.</text>
</comment>
<sequence length="175" mass="19827">FKRLYTECVYQPQLELLAYLRANGFKTFICSGGGIQFMRPFAEKTYGIEPEQVIGSSIVSEFKIKDGKPVLVRMPKIDFVNDKAGKPVGIYEHIGRRPILAFGNSDSDMQMIEYATAGKGKRLGLFVHHTDADREYAYDRKSHVGTLDKALDQADANGWIIVDMKNDWKTVFPQK</sequence>
<dbReference type="Gene3D" id="3.40.50.1000">
    <property type="entry name" value="HAD superfamily/HAD-like"/>
    <property type="match status" value="1"/>
</dbReference>
<gene>
    <name evidence="1" type="ORF">S01H1_66882</name>
</gene>
<name>X0WTZ3_9ZZZZ</name>
<dbReference type="InterPro" id="IPR023214">
    <property type="entry name" value="HAD_sf"/>
</dbReference>